<sequence>MPLISVSYNSPKPKRTPSPRSKLPSRYLRGGALPVLLQLIWVSSGIRWLTSELPNKPYFTNLATLDVPPGGVISIIRLCTWEQQSEPTELESIFNSRWKSDEKCVNYNNLPGTLTLPVVPE</sequence>
<evidence type="ECO:0000256" key="1">
    <source>
        <dbReference type="SAM" id="MobiDB-lite"/>
    </source>
</evidence>
<organism evidence="2 3">
    <name type="scientific">Tuber melanosporum (strain Mel28)</name>
    <name type="common">Perigord black truffle</name>
    <dbReference type="NCBI Taxonomy" id="656061"/>
    <lineage>
        <taxon>Eukaryota</taxon>
        <taxon>Fungi</taxon>
        <taxon>Dikarya</taxon>
        <taxon>Ascomycota</taxon>
        <taxon>Pezizomycotina</taxon>
        <taxon>Pezizomycetes</taxon>
        <taxon>Pezizales</taxon>
        <taxon>Tuberaceae</taxon>
        <taxon>Tuber</taxon>
    </lineage>
</organism>
<reference evidence="2 3" key="1">
    <citation type="journal article" date="2010" name="Nature">
        <title>Perigord black truffle genome uncovers evolutionary origins and mechanisms of symbiosis.</title>
        <authorList>
            <person name="Martin F."/>
            <person name="Kohler A."/>
            <person name="Murat C."/>
            <person name="Balestrini R."/>
            <person name="Coutinho P.M."/>
            <person name="Jaillon O."/>
            <person name="Montanini B."/>
            <person name="Morin E."/>
            <person name="Noel B."/>
            <person name="Percudani R."/>
            <person name="Porcel B."/>
            <person name="Rubini A."/>
            <person name="Amicucci A."/>
            <person name="Amselem J."/>
            <person name="Anthouard V."/>
            <person name="Arcioni S."/>
            <person name="Artiguenave F."/>
            <person name="Aury J.M."/>
            <person name="Ballario P."/>
            <person name="Bolchi A."/>
            <person name="Brenna A."/>
            <person name="Brun A."/>
            <person name="Buee M."/>
            <person name="Cantarel B."/>
            <person name="Chevalier G."/>
            <person name="Couloux A."/>
            <person name="Da Silva C."/>
            <person name="Denoeud F."/>
            <person name="Duplessis S."/>
            <person name="Ghignone S."/>
            <person name="Hilselberger B."/>
            <person name="Iotti M."/>
            <person name="Marcais B."/>
            <person name="Mello A."/>
            <person name="Miranda M."/>
            <person name="Pacioni G."/>
            <person name="Quesneville H."/>
            <person name="Riccioni C."/>
            <person name="Ruotolo R."/>
            <person name="Splivallo R."/>
            <person name="Stocchi V."/>
            <person name="Tisserant E."/>
            <person name="Viscomi A.R."/>
            <person name="Zambonelli A."/>
            <person name="Zampieri E."/>
            <person name="Henrissat B."/>
            <person name="Lebrun M.H."/>
            <person name="Paolocci F."/>
            <person name="Bonfante P."/>
            <person name="Ottonello S."/>
            <person name="Wincker P."/>
        </authorList>
    </citation>
    <scope>NUCLEOTIDE SEQUENCE [LARGE SCALE GENOMIC DNA]</scope>
    <source>
        <strain evidence="2 3">Mel28</strain>
    </source>
</reference>
<dbReference type="GeneID" id="9187448"/>
<gene>
    <name evidence="2" type="ORF">GSTUM_00003632001</name>
</gene>
<dbReference type="KEGG" id="tml:GSTUM_00003632001"/>
<name>D5GAG5_TUBMM</name>
<dbReference type="HOGENOM" id="CLU_2039768_0_0_1"/>
<evidence type="ECO:0000313" key="3">
    <source>
        <dbReference type="Proteomes" id="UP000006911"/>
    </source>
</evidence>
<feature type="region of interest" description="Disordered" evidence="1">
    <location>
        <begin position="1"/>
        <end position="23"/>
    </location>
</feature>
<keyword evidence="3" id="KW-1185">Reference proteome</keyword>
<dbReference type="InParanoid" id="D5GAG5"/>
<dbReference type="AlphaFoldDB" id="D5GAG5"/>
<proteinExistence type="predicted"/>
<protein>
    <submittedName>
        <fullName evidence="2">(Perigord truffle) hypothetical protein</fullName>
    </submittedName>
</protein>
<evidence type="ECO:0000313" key="2">
    <source>
        <dbReference type="EMBL" id="CAZ81508.1"/>
    </source>
</evidence>
<dbReference type="EMBL" id="FN430076">
    <property type="protein sequence ID" value="CAZ81508.1"/>
    <property type="molecule type" value="Genomic_DNA"/>
</dbReference>
<accession>D5GAG5</accession>
<dbReference type="RefSeq" id="XP_002837317.1">
    <property type="nucleotide sequence ID" value="XM_002837271.1"/>
</dbReference>
<dbReference type="Proteomes" id="UP000006911">
    <property type="component" value="Unassembled WGS sequence"/>
</dbReference>